<dbReference type="Pfam" id="PF15669">
    <property type="entry name" value="CCDC24"/>
    <property type="match status" value="2"/>
</dbReference>
<dbReference type="PANTHER" id="PTHR28601:SF1">
    <property type="entry name" value="COILED-COIL DOMAIN-CONTAINING PROTEIN 24"/>
    <property type="match status" value="1"/>
</dbReference>
<name>G5AQE8_HETGA</name>
<sequence>MVEEHVPLPERPEVKRILGEAAVDLSLELRAEVAMLRALLQESRSSQDPDSHPISDPSSLLAPPPHLRELVRQELRQLLQGLQQKAIREGRDQAQAWAQYSPRVVRFALESRCDLPEQMFQRRAGELRGRLEEECRTLEREISTLQYCLEAEAHQSSKAALEPTLAGNSPWGPLFGTLDPVLASVGLLELGPGLPEATFLHLLWSSVPSLEARPPPTAGDGSFGAAVGKGQLPHQCPVLCPRPQPEVGFCFCWNLPYLLLPPLSCHGPASFRSSPA</sequence>
<reference evidence="2 3" key="1">
    <citation type="journal article" date="2011" name="Nature">
        <title>Genome sequencing reveals insights into physiology and longevity of the naked mole rat.</title>
        <authorList>
            <person name="Kim E.B."/>
            <person name="Fang X."/>
            <person name="Fushan A.A."/>
            <person name="Huang Z."/>
            <person name="Lobanov A.V."/>
            <person name="Han L."/>
            <person name="Marino S.M."/>
            <person name="Sun X."/>
            <person name="Turanov A.A."/>
            <person name="Yang P."/>
            <person name="Yim S.H."/>
            <person name="Zhao X."/>
            <person name="Kasaikina M.V."/>
            <person name="Stoletzki N."/>
            <person name="Peng C."/>
            <person name="Polak P."/>
            <person name="Xiong Z."/>
            <person name="Kiezun A."/>
            <person name="Zhu Y."/>
            <person name="Chen Y."/>
            <person name="Kryukov G.V."/>
            <person name="Zhang Q."/>
            <person name="Peshkin L."/>
            <person name="Yang L."/>
            <person name="Bronson R.T."/>
            <person name="Buffenstein R."/>
            <person name="Wang B."/>
            <person name="Han C."/>
            <person name="Li Q."/>
            <person name="Chen L."/>
            <person name="Zhao W."/>
            <person name="Sunyaev S.R."/>
            <person name="Park T.J."/>
            <person name="Zhang G."/>
            <person name="Wang J."/>
            <person name="Gladyshev V.N."/>
        </authorList>
    </citation>
    <scope>NUCLEOTIDE SEQUENCE [LARGE SCALE GENOMIC DNA]</scope>
</reference>
<protein>
    <submittedName>
        <fullName evidence="2">Coiled-coil domain-containing protein 24</fullName>
    </submittedName>
</protein>
<dbReference type="PANTHER" id="PTHR28601">
    <property type="entry name" value="COILED-COIL DOMAIN-CONTAINING PROTEIN 24"/>
    <property type="match status" value="1"/>
</dbReference>
<proteinExistence type="predicted"/>
<dbReference type="InterPro" id="IPR031367">
    <property type="entry name" value="CCDC24"/>
</dbReference>
<dbReference type="InParanoid" id="G5AQE8"/>
<dbReference type="AlphaFoldDB" id="G5AQE8"/>
<feature type="region of interest" description="Disordered" evidence="1">
    <location>
        <begin position="42"/>
        <end position="63"/>
    </location>
</feature>
<evidence type="ECO:0000313" key="2">
    <source>
        <dbReference type="EMBL" id="EHA99258.1"/>
    </source>
</evidence>
<organism evidence="2 3">
    <name type="scientific">Heterocephalus glaber</name>
    <name type="common">Naked mole rat</name>
    <dbReference type="NCBI Taxonomy" id="10181"/>
    <lineage>
        <taxon>Eukaryota</taxon>
        <taxon>Metazoa</taxon>
        <taxon>Chordata</taxon>
        <taxon>Craniata</taxon>
        <taxon>Vertebrata</taxon>
        <taxon>Euteleostomi</taxon>
        <taxon>Mammalia</taxon>
        <taxon>Eutheria</taxon>
        <taxon>Euarchontoglires</taxon>
        <taxon>Glires</taxon>
        <taxon>Rodentia</taxon>
        <taxon>Hystricomorpha</taxon>
        <taxon>Bathyergidae</taxon>
        <taxon>Heterocephalus</taxon>
    </lineage>
</organism>
<evidence type="ECO:0000313" key="3">
    <source>
        <dbReference type="Proteomes" id="UP000006813"/>
    </source>
</evidence>
<gene>
    <name evidence="2" type="ORF">GW7_04336</name>
</gene>
<accession>G5AQE8</accession>
<evidence type="ECO:0000256" key="1">
    <source>
        <dbReference type="SAM" id="MobiDB-lite"/>
    </source>
</evidence>
<dbReference type="STRING" id="10181.G5AQE8"/>
<dbReference type="Proteomes" id="UP000006813">
    <property type="component" value="Unassembled WGS sequence"/>
</dbReference>
<dbReference type="EMBL" id="JH166497">
    <property type="protein sequence ID" value="EHA99258.1"/>
    <property type="molecule type" value="Genomic_DNA"/>
</dbReference>